<dbReference type="EMBL" id="MT658805">
    <property type="protein sequence ID" value="QNJ57081.1"/>
    <property type="molecule type" value="Genomic_DNA"/>
</dbReference>
<dbReference type="KEGG" id="vg:70080687"/>
<dbReference type="RefSeq" id="YP_010246150.1">
    <property type="nucleotide sequence ID" value="NC_060133.1"/>
</dbReference>
<evidence type="ECO:0000313" key="5">
    <source>
        <dbReference type="Proteomes" id="UP000515957"/>
    </source>
</evidence>
<feature type="domain" description="N-acetylmuramoyl-L-alanine amidase" evidence="3">
    <location>
        <begin position="12"/>
        <end position="162"/>
    </location>
</feature>
<dbReference type="CDD" id="cd06583">
    <property type="entry name" value="PGRP"/>
    <property type="match status" value="1"/>
</dbReference>
<sequence length="270" mass="29686">MVENPITRHQISPNKHSGGRDVDWVVIHTQEGNGRAKDIIPFLCNPASQVSYNAVVDDVESVLVVPWDQNPWSASNANTRGDHLLSAGSFARWTTAKWVETDARDGKNENAQMDRLAKLTAWRCKVRGIPPIYVGGKGMPKTPGICGHVDFGAWGGGHTDPGKHFPWAEFIRRVQEHYYGEELNVAAKDEIIAFIKAYVGPIVSDVKDIRQQLTGGRDAGEYPGWAQLGQDEKGKNLTVVDSLGDVRKKVVGLVDAIKSLDARVARLEAK</sequence>
<dbReference type="GO" id="GO:0009253">
    <property type="term" value="P:peptidoglycan catabolic process"/>
    <property type="evidence" value="ECO:0007669"/>
    <property type="project" value="InterPro"/>
</dbReference>
<evidence type="ECO:0000256" key="2">
    <source>
        <dbReference type="ARBA" id="ARBA00022638"/>
    </source>
</evidence>
<dbReference type="GeneID" id="70080687"/>
<evidence type="ECO:0000259" key="3">
    <source>
        <dbReference type="SMART" id="SM00644"/>
    </source>
</evidence>
<evidence type="ECO:0000256" key="1">
    <source>
        <dbReference type="ARBA" id="ARBA00022529"/>
    </source>
</evidence>
<dbReference type="SUPFAM" id="SSF55846">
    <property type="entry name" value="N-acetylmuramoyl-L-alanine amidase-like"/>
    <property type="match status" value="1"/>
</dbReference>
<gene>
    <name evidence="4" type="primary">37</name>
    <name evidence="4" type="ORF">SEA_RABBITRUN_37</name>
</gene>
<evidence type="ECO:0000313" key="4">
    <source>
        <dbReference type="EMBL" id="QNJ57081.1"/>
    </source>
</evidence>
<dbReference type="GO" id="GO:0042742">
    <property type="term" value="P:defense response to bacterium"/>
    <property type="evidence" value="ECO:0007669"/>
    <property type="project" value="UniProtKB-KW"/>
</dbReference>
<dbReference type="SMART" id="SM00644">
    <property type="entry name" value="Ami_2"/>
    <property type="match status" value="1"/>
</dbReference>
<reference evidence="4 5" key="1">
    <citation type="submission" date="2020-06" db="EMBL/GenBank/DDBJ databases">
        <authorList>
            <person name="Herren C.D."/>
            <person name="Smith Caldas M."/>
            <person name="Brooke G.M."/>
            <person name="Cabrera L.J."/>
            <person name="Caudill C.B."/>
            <person name="Ewell K.O."/>
            <person name="Haas C.L."/>
            <person name="Shapland G.L."/>
            <person name="Sitek C.J."/>
            <person name="Thompson J.S."/>
            <person name="Pollenz R.S."/>
            <person name="Garlena R.A."/>
            <person name="Russell D.A."/>
            <person name="Pope W.H."/>
            <person name="Jacobs-Sera D."/>
            <person name="Hatfull G.F."/>
        </authorList>
    </citation>
    <scope>NUCLEOTIDE SEQUENCE [LARGE SCALE GENOMIC DNA]</scope>
</reference>
<protein>
    <submittedName>
        <fullName evidence="4">Lysin A, N-acetylmuramoyl-L-alanine amidase domain</fullName>
    </submittedName>
</protein>
<dbReference type="GO" id="GO:0001897">
    <property type="term" value="P:symbiont-mediated cytolysis of host cell"/>
    <property type="evidence" value="ECO:0007669"/>
    <property type="project" value="UniProtKB-ARBA"/>
</dbReference>
<dbReference type="InterPro" id="IPR036505">
    <property type="entry name" value="Amidase/PGRP_sf"/>
</dbReference>
<name>A0A7G8LIK9_9CAUD</name>
<dbReference type="InterPro" id="IPR002502">
    <property type="entry name" value="Amidase_domain"/>
</dbReference>
<accession>A0A7G8LIK9</accession>
<dbReference type="Pfam" id="PF01510">
    <property type="entry name" value="Amidase_2"/>
    <property type="match status" value="1"/>
</dbReference>
<dbReference type="Gene3D" id="3.40.80.10">
    <property type="entry name" value="Peptidoglycan recognition protein-like"/>
    <property type="match status" value="1"/>
</dbReference>
<dbReference type="Proteomes" id="UP000515957">
    <property type="component" value="Segment"/>
</dbReference>
<dbReference type="GO" id="GO:0008745">
    <property type="term" value="F:N-acetylmuramoyl-L-alanine amidase activity"/>
    <property type="evidence" value="ECO:0007669"/>
    <property type="project" value="InterPro"/>
</dbReference>
<keyword evidence="2" id="KW-0081">Bacteriolytic enzyme</keyword>
<proteinExistence type="predicted"/>
<keyword evidence="5" id="KW-1185">Reference proteome</keyword>
<keyword evidence="1" id="KW-0929">Antimicrobial</keyword>
<organism evidence="4 5">
    <name type="scientific">Gordonia phage Rabbitrun</name>
    <dbReference type="NCBI Taxonomy" id="2762280"/>
    <lineage>
        <taxon>Viruses</taxon>
        <taxon>Duplodnaviria</taxon>
        <taxon>Heunggongvirae</taxon>
        <taxon>Uroviricota</taxon>
        <taxon>Caudoviricetes</taxon>
        <taxon>Deeyouvirinae</taxon>
        <taxon>Nevillevirus</taxon>
        <taxon>Nevillevirus rabbitrun</taxon>
    </lineage>
</organism>